<dbReference type="InterPro" id="IPR000086">
    <property type="entry name" value="NUDIX_hydrolase_dom"/>
</dbReference>
<protein>
    <submittedName>
        <fullName evidence="2">NUDIX hydrolase</fullName>
    </submittedName>
</protein>
<gene>
    <name evidence="2" type="ORF">EK403_05780</name>
</gene>
<dbReference type="AlphaFoldDB" id="A0A4V1KJI7"/>
<keyword evidence="3" id="KW-1185">Reference proteome</keyword>
<dbReference type="InterPro" id="IPR015797">
    <property type="entry name" value="NUDIX_hydrolase-like_dom_sf"/>
</dbReference>
<name>A0A4V1KJI7_9HYPH</name>
<keyword evidence="2" id="KW-0378">Hydrolase</keyword>
<feature type="domain" description="Nudix hydrolase" evidence="1">
    <location>
        <begin position="88"/>
        <end position="229"/>
    </location>
</feature>
<dbReference type="PROSITE" id="PS51462">
    <property type="entry name" value="NUDIX"/>
    <property type="match status" value="1"/>
</dbReference>
<comment type="caution">
    <text evidence="2">The sequence shown here is derived from an EMBL/GenBank/DDBJ whole genome shotgun (WGS) entry which is preliminary data.</text>
</comment>
<dbReference type="RefSeq" id="WP_128776557.1">
    <property type="nucleotide sequence ID" value="NZ_RYFI01000004.1"/>
</dbReference>
<sequence>MSAQRLRVARVCGVSARLRPGAHPVEALEREAIASVWSRALAEKPQMFDGRVLLGEDVAISGGQLELACRETGFSTLVWLRTRPEERRVINAFGAAVVVSADGAALLGRMARHTANAGLLYFPCGTPDRDDVRGDEVDIEGAMLRELEEETGLAPPLVSPTQRAVAVFDGSLVGYFRRFDCTLDADAIHARVGNWLARDPDAELEEVVLARSAAELDSSSPPYVHAALAALLPA</sequence>
<dbReference type="EMBL" id="RYFI01000004">
    <property type="protein sequence ID" value="RXF74332.1"/>
    <property type="molecule type" value="Genomic_DNA"/>
</dbReference>
<dbReference type="SUPFAM" id="SSF55811">
    <property type="entry name" value="Nudix"/>
    <property type="match status" value="1"/>
</dbReference>
<dbReference type="Gene3D" id="3.90.79.10">
    <property type="entry name" value="Nucleoside Triphosphate Pyrophosphohydrolase"/>
    <property type="match status" value="1"/>
</dbReference>
<dbReference type="Proteomes" id="UP000289708">
    <property type="component" value="Unassembled WGS sequence"/>
</dbReference>
<proteinExistence type="predicted"/>
<evidence type="ECO:0000313" key="3">
    <source>
        <dbReference type="Proteomes" id="UP000289708"/>
    </source>
</evidence>
<dbReference type="GO" id="GO:0016787">
    <property type="term" value="F:hydrolase activity"/>
    <property type="evidence" value="ECO:0007669"/>
    <property type="project" value="UniProtKB-KW"/>
</dbReference>
<accession>A0A4V1KJI7</accession>
<evidence type="ECO:0000313" key="2">
    <source>
        <dbReference type="EMBL" id="RXF74332.1"/>
    </source>
</evidence>
<dbReference type="Pfam" id="PF00293">
    <property type="entry name" value="NUDIX"/>
    <property type="match status" value="1"/>
</dbReference>
<evidence type="ECO:0000259" key="1">
    <source>
        <dbReference type="PROSITE" id="PS51462"/>
    </source>
</evidence>
<dbReference type="OrthoDB" id="9806849at2"/>
<reference evidence="2 3" key="1">
    <citation type="submission" date="2018-12" db="EMBL/GenBank/DDBJ databases">
        <title>bacterium Hansschlegelia zhihuaiae S113.</title>
        <authorList>
            <person name="He J."/>
        </authorList>
    </citation>
    <scope>NUCLEOTIDE SEQUENCE [LARGE SCALE GENOMIC DNA]</scope>
    <source>
        <strain evidence="2 3">S 113</strain>
    </source>
</reference>
<organism evidence="2 3">
    <name type="scientific">Hansschlegelia zhihuaiae</name>
    <dbReference type="NCBI Taxonomy" id="405005"/>
    <lineage>
        <taxon>Bacteria</taxon>
        <taxon>Pseudomonadati</taxon>
        <taxon>Pseudomonadota</taxon>
        <taxon>Alphaproteobacteria</taxon>
        <taxon>Hyphomicrobiales</taxon>
        <taxon>Methylopilaceae</taxon>
        <taxon>Hansschlegelia</taxon>
    </lineage>
</organism>